<reference evidence="2" key="1">
    <citation type="submission" date="2017-05" db="UniProtKB">
        <authorList>
            <consortium name="EnsemblMetazoa"/>
        </authorList>
    </citation>
    <scope>IDENTIFICATION</scope>
</reference>
<evidence type="ECO:0000313" key="2">
    <source>
        <dbReference type="EnsemblMetazoa" id="Aqu2.1.24746_001"/>
    </source>
</evidence>
<accession>A0A1X7UBB1</accession>
<evidence type="ECO:0000256" key="1">
    <source>
        <dbReference type="SAM" id="MobiDB-lite"/>
    </source>
</evidence>
<feature type="region of interest" description="Disordered" evidence="1">
    <location>
        <begin position="1"/>
        <end position="29"/>
    </location>
</feature>
<dbReference type="AlphaFoldDB" id="A0A1X7UBB1"/>
<proteinExistence type="predicted"/>
<dbReference type="InParanoid" id="A0A1X7UBB1"/>
<dbReference type="EnsemblMetazoa" id="Aqu2.1.24746_001">
    <property type="protein sequence ID" value="Aqu2.1.24746_001"/>
    <property type="gene ID" value="Aqu2.1.24746"/>
</dbReference>
<name>A0A1X7UBB1_AMPQE</name>
<organism evidence="2">
    <name type="scientific">Amphimedon queenslandica</name>
    <name type="common">Sponge</name>
    <dbReference type="NCBI Taxonomy" id="400682"/>
    <lineage>
        <taxon>Eukaryota</taxon>
        <taxon>Metazoa</taxon>
        <taxon>Porifera</taxon>
        <taxon>Demospongiae</taxon>
        <taxon>Heteroscleromorpha</taxon>
        <taxon>Haplosclerida</taxon>
        <taxon>Niphatidae</taxon>
        <taxon>Amphimedon</taxon>
    </lineage>
</organism>
<protein>
    <submittedName>
        <fullName evidence="2">Uncharacterized protein</fullName>
    </submittedName>
</protein>
<sequence length="132" mass="15004">MLLKAAQKKSDQETLARLRSPPLSETNRQRKRKLFCEGCREELNLKSTVINNHIHSKNHLLGKLRLKEKIAKEADIDQALAKHNDDIHVRGETLPANTQVFRVNVVKSFLKAGVPLSTVDCFVISLRKQDVL</sequence>